<dbReference type="AlphaFoldDB" id="A0AAW2U511"/>
<comment type="caution">
    <text evidence="2">The sequence shown here is derived from an EMBL/GenBank/DDBJ whole genome shotgun (WGS) entry which is preliminary data.</text>
</comment>
<name>A0AAW2U511_9LAMI</name>
<feature type="region of interest" description="Disordered" evidence="1">
    <location>
        <begin position="151"/>
        <end position="170"/>
    </location>
</feature>
<dbReference type="EMBL" id="JACGWN010000013">
    <property type="protein sequence ID" value="KAL0410741.1"/>
    <property type="molecule type" value="Genomic_DNA"/>
</dbReference>
<proteinExistence type="predicted"/>
<evidence type="ECO:0000313" key="2">
    <source>
        <dbReference type="EMBL" id="KAL0410741.1"/>
    </source>
</evidence>
<evidence type="ECO:0008006" key="3">
    <source>
        <dbReference type="Google" id="ProtNLM"/>
    </source>
</evidence>
<sequence>MAQGLRNGGLADSLIGEPAGSWDDLLARAEKFILIEESRRIRSIHRKQILRENSGKIQGKGRRGEEPKRRHDYYTPLRVTRTEALAVVEKNGVVSWPEKMGDNQENQKSQKYCNYHQDRGHDTEECIHLQKELERLIQIGHLPEELYHIPKIPRKDEQSKNESGRSTIPREDWHKGRIIHLIEGGEYGGTTRASRKRHLRELVNPIFAATEPKNQIQEDIIFTEEDKVGIRFP</sequence>
<reference evidence="2" key="2">
    <citation type="journal article" date="2024" name="Plant">
        <title>Genomic evolution and insights into agronomic trait innovations of Sesamum species.</title>
        <authorList>
            <person name="Miao H."/>
            <person name="Wang L."/>
            <person name="Qu L."/>
            <person name="Liu H."/>
            <person name="Sun Y."/>
            <person name="Le M."/>
            <person name="Wang Q."/>
            <person name="Wei S."/>
            <person name="Zheng Y."/>
            <person name="Lin W."/>
            <person name="Duan Y."/>
            <person name="Cao H."/>
            <person name="Xiong S."/>
            <person name="Wang X."/>
            <person name="Wei L."/>
            <person name="Li C."/>
            <person name="Ma Q."/>
            <person name="Ju M."/>
            <person name="Zhao R."/>
            <person name="Li G."/>
            <person name="Mu C."/>
            <person name="Tian Q."/>
            <person name="Mei H."/>
            <person name="Zhang T."/>
            <person name="Gao T."/>
            <person name="Zhang H."/>
        </authorList>
    </citation>
    <scope>NUCLEOTIDE SEQUENCE</scope>
    <source>
        <strain evidence="2">KEN1</strain>
    </source>
</reference>
<reference evidence="2" key="1">
    <citation type="submission" date="2020-06" db="EMBL/GenBank/DDBJ databases">
        <authorList>
            <person name="Li T."/>
            <person name="Hu X."/>
            <person name="Zhang T."/>
            <person name="Song X."/>
            <person name="Zhang H."/>
            <person name="Dai N."/>
            <person name="Sheng W."/>
            <person name="Hou X."/>
            <person name="Wei L."/>
        </authorList>
    </citation>
    <scope>NUCLEOTIDE SEQUENCE</scope>
    <source>
        <strain evidence="2">KEN1</strain>
        <tissue evidence="2">Leaf</tissue>
    </source>
</reference>
<gene>
    <name evidence="2" type="ORF">Slati_3663800</name>
</gene>
<evidence type="ECO:0000256" key="1">
    <source>
        <dbReference type="SAM" id="MobiDB-lite"/>
    </source>
</evidence>
<organism evidence="2">
    <name type="scientific">Sesamum latifolium</name>
    <dbReference type="NCBI Taxonomy" id="2727402"/>
    <lineage>
        <taxon>Eukaryota</taxon>
        <taxon>Viridiplantae</taxon>
        <taxon>Streptophyta</taxon>
        <taxon>Embryophyta</taxon>
        <taxon>Tracheophyta</taxon>
        <taxon>Spermatophyta</taxon>
        <taxon>Magnoliopsida</taxon>
        <taxon>eudicotyledons</taxon>
        <taxon>Gunneridae</taxon>
        <taxon>Pentapetalae</taxon>
        <taxon>asterids</taxon>
        <taxon>lamiids</taxon>
        <taxon>Lamiales</taxon>
        <taxon>Pedaliaceae</taxon>
        <taxon>Sesamum</taxon>
    </lineage>
</organism>
<protein>
    <recommendedName>
        <fullName evidence="3">Reverse transcriptase domain-containing protein</fullName>
    </recommendedName>
</protein>
<accession>A0AAW2U511</accession>